<reference evidence="1" key="1">
    <citation type="journal article" date="2023" name="Insect Mol. Biol.">
        <title>Genome sequencing provides insights into the evolution of gene families encoding plant cell wall-degrading enzymes in longhorned beetles.</title>
        <authorList>
            <person name="Shin N.R."/>
            <person name="Okamura Y."/>
            <person name="Kirsch R."/>
            <person name="Pauchet Y."/>
        </authorList>
    </citation>
    <scope>NUCLEOTIDE SEQUENCE</scope>
    <source>
        <strain evidence="1">AMC_N1</strain>
    </source>
</reference>
<dbReference type="EMBL" id="JAPWTK010000147">
    <property type="protein sequence ID" value="KAJ8947947.1"/>
    <property type="molecule type" value="Genomic_DNA"/>
</dbReference>
<dbReference type="Gene3D" id="3.40.50.150">
    <property type="entry name" value="Vaccinia Virus protein VP39"/>
    <property type="match status" value="1"/>
</dbReference>
<evidence type="ECO:0000313" key="1">
    <source>
        <dbReference type="EMBL" id="KAJ8947947.1"/>
    </source>
</evidence>
<evidence type="ECO:0000313" key="2">
    <source>
        <dbReference type="Proteomes" id="UP001162162"/>
    </source>
</evidence>
<sequence>MTIGDNEINYLCTSHVLHVLQSEENLREYSAFRAEQNHSDLLPAIYEGGLKIWECTYDLLKYINEAKLDFKNKRNSDVIKYVTIPNVLLNKKELNRCKFYSGDWQSLSDLLKTEITNEEKYDFIFTSETIYNTENYIKLHQVFETLLKKNGAIFLAAKSFYFGVGGGITLFEDFLEQQKIFKYSSCWKCEEGVKREILKIEFNS</sequence>
<accession>A0AAV8Y8Z3</accession>
<protein>
    <recommendedName>
        <fullName evidence="3">Histidine protein methyltransferase 1 homolog</fullName>
    </recommendedName>
</protein>
<dbReference type="InterPro" id="IPR029063">
    <property type="entry name" value="SAM-dependent_MTases_sf"/>
</dbReference>
<name>A0AAV8Y8Z3_9CUCU</name>
<gene>
    <name evidence="1" type="ORF">NQ318_021044</name>
</gene>
<proteinExistence type="predicted"/>
<comment type="caution">
    <text evidence="1">The sequence shown here is derived from an EMBL/GenBank/DDBJ whole genome shotgun (WGS) entry which is preliminary data.</text>
</comment>
<dbReference type="Pfam" id="PF10294">
    <property type="entry name" value="Methyltransf_16"/>
    <property type="match status" value="1"/>
</dbReference>
<evidence type="ECO:0008006" key="3">
    <source>
        <dbReference type="Google" id="ProtNLM"/>
    </source>
</evidence>
<dbReference type="SUPFAM" id="SSF53335">
    <property type="entry name" value="S-adenosyl-L-methionine-dependent methyltransferases"/>
    <property type="match status" value="1"/>
</dbReference>
<organism evidence="1 2">
    <name type="scientific">Aromia moschata</name>
    <dbReference type="NCBI Taxonomy" id="1265417"/>
    <lineage>
        <taxon>Eukaryota</taxon>
        <taxon>Metazoa</taxon>
        <taxon>Ecdysozoa</taxon>
        <taxon>Arthropoda</taxon>
        <taxon>Hexapoda</taxon>
        <taxon>Insecta</taxon>
        <taxon>Pterygota</taxon>
        <taxon>Neoptera</taxon>
        <taxon>Endopterygota</taxon>
        <taxon>Coleoptera</taxon>
        <taxon>Polyphaga</taxon>
        <taxon>Cucujiformia</taxon>
        <taxon>Chrysomeloidea</taxon>
        <taxon>Cerambycidae</taxon>
        <taxon>Cerambycinae</taxon>
        <taxon>Callichromatini</taxon>
        <taxon>Aromia</taxon>
    </lineage>
</organism>
<dbReference type="AlphaFoldDB" id="A0AAV8Y8Z3"/>
<dbReference type="Proteomes" id="UP001162162">
    <property type="component" value="Unassembled WGS sequence"/>
</dbReference>
<keyword evidence="2" id="KW-1185">Reference proteome</keyword>
<dbReference type="InterPro" id="IPR019410">
    <property type="entry name" value="Methyltransf_16"/>
</dbReference>